<dbReference type="InterPro" id="IPR019775">
    <property type="entry name" value="WD40_repeat_CS"/>
</dbReference>
<feature type="repeat" description="WD" evidence="3">
    <location>
        <begin position="442"/>
        <end position="483"/>
    </location>
</feature>
<dbReference type="KEGG" id="xtr:100498290"/>
<dbReference type="RefSeq" id="XP_017951623.2">
    <property type="nucleotide sequence ID" value="XM_018096134.2"/>
</dbReference>
<evidence type="ECO:0000313" key="5">
    <source>
        <dbReference type="Proteomes" id="UP000008143"/>
    </source>
</evidence>
<evidence type="ECO:0000313" key="7">
    <source>
        <dbReference type="Xenbase" id="XB-GENE-29084135"/>
    </source>
</evidence>
<keyword evidence="1 3" id="KW-0853">WD repeat</keyword>
<feature type="compositionally biased region" description="Polar residues" evidence="4">
    <location>
        <begin position="825"/>
        <end position="838"/>
    </location>
</feature>
<evidence type="ECO:0000256" key="3">
    <source>
        <dbReference type="PROSITE-ProRule" id="PRU00221"/>
    </source>
</evidence>
<dbReference type="InterPro" id="IPR001680">
    <property type="entry name" value="WD40_rpt"/>
</dbReference>
<dbReference type="OMA" id="WNISQYA"/>
<reference evidence="6" key="1">
    <citation type="submission" date="2025-08" db="UniProtKB">
        <authorList>
            <consortium name="RefSeq"/>
        </authorList>
    </citation>
    <scope>IDENTIFICATION</scope>
    <source>
        <strain evidence="6">Nigerian</strain>
        <tissue evidence="6">Liver and blood</tissue>
    </source>
</reference>
<name>A0A8J0T4Y4_XENTR</name>
<evidence type="ECO:0000256" key="1">
    <source>
        <dbReference type="ARBA" id="ARBA00022574"/>
    </source>
</evidence>
<proteinExistence type="predicted"/>
<feature type="region of interest" description="Disordered" evidence="4">
    <location>
        <begin position="804"/>
        <end position="842"/>
    </location>
</feature>
<dbReference type="InterPro" id="IPR051242">
    <property type="entry name" value="WD-EF-hand_domain"/>
</dbReference>
<feature type="repeat" description="WD" evidence="3">
    <location>
        <begin position="318"/>
        <end position="343"/>
    </location>
</feature>
<dbReference type="SMART" id="SM00320">
    <property type="entry name" value="WD40"/>
    <property type="match status" value="10"/>
</dbReference>
<dbReference type="InterPro" id="IPR015943">
    <property type="entry name" value="WD40/YVTN_repeat-like_dom_sf"/>
</dbReference>
<dbReference type="InterPro" id="IPR036322">
    <property type="entry name" value="WD40_repeat_dom_sf"/>
</dbReference>
<feature type="repeat" description="WD" evidence="3">
    <location>
        <begin position="591"/>
        <end position="631"/>
    </location>
</feature>
<dbReference type="PROSITE" id="PS50294">
    <property type="entry name" value="WD_REPEATS_REGION"/>
    <property type="match status" value="1"/>
</dbReference>
<dbReference type="SUPFAM" id="SSF50978">
    <property type="entry name" value="WD40 repeat-like"/>
    <property type="match status" value="2"/>
</dbReference>
<evidence type="ECO:0000256" key="4">
    <source>
        <dbReference type="SAM" id="MobiDB-lite"/>
    </source>
</evidence>
<dbReference type="Xenbase" id="XB-GENE-29084135">
    <property type="gene designation" value="wdr64"/>
</dbReference>
<protein>
    <submittedName>
        <fullName evidence="6">WD repeat-containing protein 64</fullName>
    </submittedName>
</protein>
<keyword evidence="5" id="KW-1185">Reference proteome</keyword>
<feature type="repeat" description="WD" evidence="3">
    <location>
        <begin position="354"/>
        <end position="395"/>
    </location>
</feature>
<dbReference type="Pfam" id="PF00400">
    <property type="entry name" value="WD40"/>
    <property type="match status" value="6"/>
</dbReference>
<dbReference type="AlphaFoldDB" id="A0A8J0T4Y4"/>
<dbReference type="PANTHER" id="PTHR44324:SF8">
    <property type="entry name" value="WD REPEAT-CONTAINING PROTEIN 64"/>
    <property type="match status" value="1"/>
</dbReference>
<evidence type="ECO:0000313" key="6">
    <source>
        <dbReference type="RefSeq" id="XP_017951623.2"/>
    </source>
</evidence>
<dbReference type="AGR" id="Xenbase:XB-GENE-29084135"/>
<gene>
    <name evidence="7" type="primary">wdr64</name>
    <name evidence="6" type="synonym">LOC100498290</name>
</gene>
<dbReference type="PROSITE" id="PS50082">
    <property type="entry name" value="WD_REPEATS_2"/>
    <property type="match status" value="4"/>
</dbReference>
<evidence type="ECO:0000256" key="2">
    <source>
        <dbReference type="ARBA" id="ARBA00022737"/>
    </source>
</evidence>
<keyword evidence="2" id="KW-0677">Repeat</keyword>
<organism evidence="5 6">
    <name type="scientific">Xenopus tropicalis</name>
    <name type="common">Western clawed frog</name>
    <name type="synonym">Silurana tropicalis</name>
    <dbReference type="NCBI Taxonomy" id="8364"/>
    <lineage>
        <taxon>Eukaryota</taxon>
        <taxon>Metazoa</taxon>
        <taxon>Chordata</taxon>
        <taxon>Craniata</taxon>
        <taxon>Vertebrata</taxon>
        <taxon>Euteleostomi</taxon>
        <taxon>Amphibia</taxon>
        <taxon>Batrachia</taxon>
        <taxon>Anura</taxon>
        <taxon>Pipoidea</taxon>
        <taxon>Pipidae</taxon>
        <taxon>Xenopodinae</taxon>
        <taxon>Xenopus</taxon>
        <taxon>Silurana</taxon>
    </lineage>
</organism>
<dbReference type="Proteomes" id="UP000008143">
    <property type="component" value="Chromosome 1"/>
</dbReference>
<dbReference type="PROSITE" id="PS00678">
    <property type="entry name" value="WD_REPEATS_1"/>
    <property type="match status" value="2"/>
</dbReference>
<dbReference type="OrthoDB" id="5980302at2759"/>
<sequence>MANSEILGVHWLAAGNVFQSYFRICLEQHSISFCVQSVLAMSLKLGNWEMLAQQQRNKKVSFHLPATVAETPHREPLIQISPMPDNSLLVVGQDGLISVWTSDLKLKKNRFILDENKQQNRKMKWIADLTLMPQYNKLIVGTCDRELRFYELSNFEPYCQIIGLETLPLHLGYSTRDTDEGVLYFGDEQGCINVILISSVAETIRSWTKCQIIDDIPSVSMDIIESAGHVKLIRWKVHNDWVTQIRYVNAIDSIISSSNDDYTALVIGCVEGTKNMQKRLKDLMDSSSTRSKRSMLSGNVPPKRNISDESLFKVKRGVKAFDFCKENNILVTGGLDRIVRIWNPYVPGWPTGLLRGHSSPITFLQIADENSKIYSVSTDCTVMVWDIEEHTCLINVISKASQIKGEIATCFFSSQFRALYIATDSFSMLQLQHSITHPDVPSVSHKEPVTCCQYNQYLEQVVSCSEGSVIKIWDLLTGKLVSEVRGAHGSAAITCLALDNTGSRMFSVAKDGSLKQWDLSSTSVSCLTTLKEAVADSLTDGQYDCTYAWLHNKRFMISAGCGKQITILPDQQDSAVLENQYPNHTLISNMRNKHKGEILCVASCPPNLVASSSSDGEIFIWDVTSGNMMCSLGIPKQEELSNETGSSDLIIQKLIFLSSRDWKNECAVLAASGPNGQITFWHIFDGGKVFGSFPSSHYQTAVRDMAISEDDSTLCAADQLFYVYIWNISQYALHGPEAHPPPLIHCWRAHQCDITRVVPVSKYKLVVTSSVDCTVRLWSMKGEPIGTFGQSELWEAKKRESWIGQQSDGRANTDEHPSASGCGAQHSSSSEEQNNKSYSPEFIGISVPVDDKDIAEELHRSRSHSAQRGKMFGPKQVELHQTCGKLNAYQSLQICDLMSVTTNVRRPNPAAELNDLYDLAF</sequence>
<dbReference type="PANTHER" id="PTHR44324">
    <property type="entry name" value="WD40 REPEAT DOMAIN 95"/>
    <property type="match status" value="1"/>
</dbReference>
<accession>A0A8J0T4Y4</accession>
<dbReference type="Gene3D" id="2.130.10.10">
    <property type="entry name" value="YVTN repeat-like/Quinoprotein amine dehydrogenase"/>
    <property type="match status" value="4"/>
</dbReference>
<dbReference type="CTD" id="128025"/>